<dbReference type="EMBL" id="AMQN01003213">
    <property type="status" value="NOT_ANNOTATED_CDS"/>
    <property type="molecule type" value="Genomic_DNA"/>
</dbReference>
<reference evidence="4" key="1">
    <citation type="submission" date="2012-12" db="EMBL/GenBank/DDBJ databases">
        <authorList>
            <person name="Hellsten U."/>
            <person name="Grimwood J."/>
            <person name="Chapman J.A."/>
            <person name="Shapiro H."/>
            <person name="Aerts A."/>
            <person name="Otillar R.P."/>
            <person name="Terry A.Y."/>
            <person name="Boore J.L."/>
            <person name="Simakov O."/>
            <person name="Marletaz F."/>
            <person name="Cho S.-J."/>
            <person name="Edsinger-Gonzales E."/>
            <person name="Havlak P."/>
            <person name="Kuo D.-H."/>
            <person name="Larsson T."/>
            <person name="Lv J."/>
            <person name="Arendt D."/>
            <person name="Savage R."/>
            <person name="Osoegawa K."/>
            <person name="de Jong P."/>
            <person name="Lindberg D.R."/>
            <person name="Seaver E.C."/>
            <person name="Weisblat D.A."/>
            <person name="Putnam N.H."/>
            <person name="Grigoriev I.V."/>
            <person name="Rokhsar D.S."/>
        </authorList>
    </citation>
    <scope>NUCLEOTIDE SEQUENCE</scope>
    <source>
        <strain evidence="4">I ESC-2004</strain>
    </source>
</reference>
<evidence type="ECO:0000256" key="1">
    <source>
        <dbReference type="SAM" id="Phobius"/>
    </source>
</evidence>
<name>R7TF60_CAPTE</name>
<sequence>MRVLDYTSKKVKLFSLYIFQFPTLTLVVQGVYAFFYKDIEIGVECAFGMSSMTCKPLIFSLKWRCCRSCVDEATQTANAIHGNCASESDDTLSDSSRKQDQYEIELESSASNKRINASISDD</sequence>
<keyword evidence="1" id="KW-1133">Transmembrane helix</keyword>
<dbReference type="AlphaFoldDB" id="R7TF60"/>
<evidence type="ECO:0000313" key="3">
    <source>
        <dbReference type="EnsemblMetazoa" id="CapteP193676"/>
    </source>
</evidence>
<keyword evidence="1" id="KW-0812">Transmembrane</keyword>
<evidence type="ECO:0000313" key="2">
    <source>
        <dbReference type="EMBL" id="ELT89686.1"/>
    </source>
</evidence>
<keyword evidence="1" id="KW-0472">Membrane</keyword>
<feature type="transmembrane region" description="Helical" evidence="1">
    <location>
        <begin position="12"/>
        <end position="35"/>
    </location>
</feature>
<reference evidence="3" key="3">
    <citation type="submission" date="2015-06" db="UniProtKB">
        <authorList>
            <consortium name="EnsemblMetazoa"/>
        </authorList>
    </citation>
    <scope>IDENTIFICATION</scope>
</reference>
<keyword evidence="4" id="KW-1185">Reference proteome</keyword>
<gene>
    <name evidence="2" type="ORF">CAPTEDRAFT_193676</name>
</gene>
<dbReference type="Proteomes" id="UP000014760">
    <property type="component" value="Unassembled WGS sequence"/>
</dbReference>
<protein>
    <submittedName>
        <fullName evidence="2 3">Uncharacterized protein</fullName>
    </submittedName>
</protein>
<dbReference type="EnsemblMetazoa" id="CapteT193676">
    <property type="protein sequence ID" value="CapteP193676"/>
    <property type="gene ID" value="CapteG193676"/>
</dbReference>
<evidence type="ECO:0000313" key="4">
    <source>
        <dbReference type="Proteomes" id="UP000014760"/>
    </source>
</evidence>
<organism evidence="2">
    <name type="scientific">Capitella teleta</name>
    <name type="common">Polychaete worm</name>
    <dbReference type="NCBI Taxonomy" id="283909"/>
    <lineage>
        <taxon>Eukaryota</taxon>
        <taxon>Metazoa</taxon>
        <taxon>Spiralia</taxon>
        <taxon>Lophotrochozoa</taxon>
        <taxon>Annelida</taxon>
        <taxon>Polychaeta</taxon>
        <taxon>Sedentaria</taxon>
        <taxon>Scolecida</taxon>
        <taxon>Capitellidae</taxon>
        <taxon>Capitella</taxon>
    </lineage>
</organism>
<accession>R7TF60</accession>
<dbReference type="HOGENOM" id="CLU_2028894_0_0_1"/>
<reference evidence="2 4" key="2">
    <citation type="journal article" date="2013" name="Nature">
        <title>Insights into bilaterian evolution from three spiralian genomes.</title>
        <authorList>
            <person name="Simakov O."/>
            <person name="Marletaz F."/>
            <person name="Cho S.J."/>
            <person name="Edsinger-Gonzales E."/>
            <person name="Havlak P."/>
            <person name="Hellsten U."/>
            <person name="Kuo D.H."/>
            <person name="Larsson T."/>
            <person name="Lv J."/>
            <person name="Arendt D."/>
            <person name="Savage R."/>
            <person name="Osoegawa K."/>
            <person name="de Jong P."/>
            <person name="Grimwood J."/>
            <person name="Chapman J.A."/>
            <person name="Shapiro H."/>
            <person name="Aerts A."/>
            <person name="Otillar R.P."/>
            <person name="Terry A.Y."/>
            <person name="Boore J.L."/>
            <person name="Grigoriev I.V."/>
            <person name="Lindberg D.R."/>
            <person name="Seaver E.C."/>
            <person name="Weisblat D.A."/>
            <person name="Putnam N.H."/>
            <person name="Rokhsar D.S."/>
        </authorList>
    </citation>
    <scope>NUCLEOTIDE SEQUENCE</scope>
    <source>
        <strain evidence="2 4">I ESC-2004</strain>
    </source>
</reference>
<dbReference type="EMBL" id="KB311229">
    <property type="protein sequence ID" value="ELT89686.1"/>
    <property type="molecule type" value="Genomic_DNA"/>
</dbReference>
<proteinExistence type="predicted"/>